<keyword evidence="2" id="KW-1185">Reference proteome</keyword>
<accession>B2JL31</accession>
<proteinExistence type="predicted"/>
<sequence>MLAIFADTIVALHVSYAIRATRSVPATSMRNVLRTIMESAEMMNRQQMDWLERLIGRPSRLVDFGGLSQSEVHAQAVMITEAVRRRLPEHESYVLMARFARDIDKCAGVYGVADHLLASGSPVTHREAITDLVWRRYLPREYQGGFSLRDIEGRTRVSKSSLGRAARWLDDECDEVELSALHHLEDMFVEQGVVRYTVMEPA</sequence>
<dbReference type="HOGENOM" id="CLU_1281170_0_0_4"/>
<dbReference type="AlphaFoldDB" id="B2JL31"/>
<evidence type="ECO:0000313" key="2">
    <source>
        <dbReference type="Proteomes" id="UP000001192"/>
    </source>
</evidence>
<dbReference type="EMBL" id="CP001044">
    <property type="protein sequence ID" value="ACC72560.1"/>
    <property type="molecule type" value="Genomic_DNA"/>
</dbReference>
<gene>
    <name evidence="1" type="ordered locus">Bphy_3406</name>
</gene>
<dbReference type="OrthoDB" id="8719506at2"/>
<reference evidence="2" key="1">
    <citation type="journal article" date="2014" name="Stand. Genomic Sci.">
        <title>Complete genome sequence of Burkholderia phymatum STM815(T), a broad host range and efficient nitrogen-fixing symbiont of Mimosa species.</title>
        <authorList>
            <person name="Moulin L."/>
            <person name="Klonowska A."/>
            <person name="Caroline B."/>
            <person name="Booth K."/>
            <person name="Vriezen J.A."/>
            <person name="Melkonian R."/>
            <person name="James E.K."/>
            <person name="Young J.P."/>
            <person name="Bena G."/>
            <person name="Hauser L."/>
            <person name="Land M."/>
            <person name="Kyrpides N."/>
            <person name="Bruce D."/>
            <person name="Chain P."/>
            <person name="Copeland A."/>
            <person name="Pitluck S."/>
            <person name="Woyke T."/>
            <person name="Lizotte-Waniewski M."/>
            <person name="Bristow J."/>
            <person name="Riley M."/>
        </authorList>
    </citation>
    <scope>NUCLEOTIDE SEQUENCE [LARGE SCALE GENOMIC DNA]</scope>
    <source>
        <strain evidence="2">DSM 17167 / CIP 108236 / LMG 21445 / STM815</strain>
    </source>
</reference>
<dbReference type="Proteomes" id="UP000001192">
    <property type="component" value="Chromosome 2"/>
</dbReference>
<dbReference type="eggNOG" id="ENOG5034A3B">
    <property type="taxonomic scope" value="Bacteria"/>
</dbReference>
<dbReference type="KEGG" id="bph:Bphy_3406"/>
<dbReference type="RefSeq" id="WP_012402733.1">
    <property type="nucleotide sequence ID" value="NC_010623.1"/>
</dbReference>
<protein>
    <submittedName>
        <fullName evidence="1">GP66</fullName>
    </submittedName>
</protein>
<name>B2JL31_PARP8</name>
<dbReference type="STRING" id="391038.Bphy_3406"/>
<evidence type="ECO:0000313" key="1">
    <source>
        <dbReference type="EMBL" id="ACC72560.1"/>
    </source>
</evidence>
<organism evidence="1 2">
    <name type="scientific">Paraburkholderia phymatum (strain DSM 17167 / CIP 108236 / LMG 21445 / STM815)</name>
    <name type="common">Burkholderia phymatum</name>
    <dbReference type="NCBI Taxonomy" id="391038"/>
    <lineage>
        <taxon>Bacteria</taxon>
        <taxon>Pseudomonadati</taxon>
        <taxon>Pseudomonadota</taxon>
        <taxon>Betaproteobacteria</taxon>
        <taxon>Burkholderiales</taxon>
        <taxon>Burkholderiaceae</taxon>
        <taxon>Paraburkholderia</taxon>
    </lineage>
</organism>